<evidence type="ECO:0000313" key="10">
    <source>
        <dbReference type="Proteomes" id="UP000771797"/>
    </source>
</evidence>
<dbReference type="SUPFAM" id="SSF111369">
    <property type="entry name" value="HlyD-like secretion proteins"/>
    <property type="match status" value="2"/>
</dbReference>
<reference evidence="9 10" key="1">
    <citation type="submission" date="2012-09" db="EMBL/GenBank/DDBJ databases">
        <title>Genome Sequence of alkane-degrading Bacterium Alcanivorax sp. 6-D-6.</title>
        <authorList>
            <person name="Lai Q."/>
            <person name="Shao Z."/>
        </authorList>
    </citation>
    <scope>NUCLEOTIDE SEQUENCE [LARGE SCALE GENOMIC DNA]</scope>
    <source>
        <strain evidence="9 10">6-D-6</strain>
    </source>
</reference>
<comment type="caution">
    <text evidence="9">The sequence shown here is derived from an EMBL/GenBank/DDBJ whole genome shotgun (WGS) entry which is preliminary data.</text>
</comment>
<keyword evidence="3" id="KW-0812">Transmembrane</keyword>
<keyword evidence="10" id="KW-1185">Reference proteome</keyword>
<dbReference type="InterPro" id="IPR058636">
    <property type="entry name" value="Beta-barrel_YknX"/>
</dbReference>
<comment type="subcellular location">
    <subcellularLocation>
        <location evidence="1">Membrane</location>
        <topology evidence="1">Single-pass membrane protein</topology>
    </subcellularLocation>
</comment>
<dbReference type="Gene3D" id="1.10.287.470">
    <property type="entry name" value="Helix hairpin bin"/>
    <property type="match status" value="1"/>
</dbReference>
<accession>A0ABQ6Y4R5</accession>
<dbReference type="InterPro" id="IPR058625">
    <property type="entry name" value="MdtA-like_BSH"/>
</dbReference>
<organism evidence="9 10">
    <name type="scientific">Alcanivorax xiamenensis</name>
    <dbReference type="NCBI Taxonomy" id="1177156"/>
    <lineage>
        <taxon>Bacteria</taxon>
        <taxon>Pseudomonadati</taxon>
        <taxon>Pseudomonadota</taxon>
        <taxon>Gammaproteobacteria</taxon>
        <taxon>Oceanospirillales</taxon>
        <taxon>Alcanivoracaceae</taxon>
        <taxon>Alcanivorax</taxon>
    </lineage>
</organism>
<dbReference type="Proteomes" id="UP000771797">
    <property type="component" value="Unassembled WGS sequence"/>
</dbReference>
<dbReference type="Pfam" id="PF25917">
    <property type="entry name" value="BSH_RND"/>
    <property type="match status" value="1"/>
</dbReference>
<feature type="coiled-coil region" evidence="6">
    <location>
        <begin position="96"/>
        <end position="155"/>
    </location>
</feature>
<dbReference type="Pfam" id="PF25990">
    <property type="entry name" value="Beta-barrel_YknX"/>
    <property type="match status" value="1"/>
</dbReference>
<dbReference type="Gene3D" id="2.40.50.100">
    <property type="match status" value="1"/>
</dbReference>
<proteinExistence type="inferred from homology"/>
<sequence length="381" mass="42132">MTDSSSRSRPPLRPSRQLKLAALVALVVACLIWMALAIHHRLTHVSAQDARVMSSQVTVSSRLPGWVPEFTLTEGDRLQKGDVVARLYSEPDQQKLKTLQADVAAMQARLDYEQARLSLGQQQFEGGLHITSQELQSARAAEKAARARLTQARKDFERSDALHQRGAVSQQQRDQDYYTYQAAQAEYQRSREEVAVSQAQADNAHVGFLNGVQVPLPPPTVMKAQVRIARQQLEEARARLAQQELRLRDLTVRSPINGVVNKTLIDQGEYVAPGQPILMMHDPDDLWVAANIKETDVAELRLGQPVNITVDAYPDESFNGSVQVIGRAATSQFALLPDPNPSGNFTKITQRLPVRIRLEDGPLDLIGPGMMVEVDIDVSGG</sequence>
<evidence type="ECO:0000256" key="6">
    <source>
        <dbReference type="SAM" id="Coils"/>
    </source>
</evidence>
<name>A0ABQ6Y4R5_9GAMM</name>
<evidence type="ECO:0000256" key="5">
    <source>
        <dbReference type="ARBA" id="ARBA00023136"/>
    </source>
</evidence>
<feature type="domain" description="Multidrug resistance protein MdtA-like barrel-sandwich hybrid" evidence="7">
    <location>
        <begin position="56"/>
        <end position="276"/>
    </location>
</feature>
<evidence type="ECO:0000256" key="1">
    <source>
        <dbReference type="ARBA" id="ARBA00004167"/>
    </source>
</evidence>
<feature type="coiled-coil region" evidence="6">
    <location>
        <begin position="180"/>
        <end position="253"/>
    </location>
</feature>
<keyword evidence="6" id="KW-0175">Coiled coil</keyword>
<dbReference type="RefSeq" id="WP_236564162.1">
    <property type="nucleotide sequence ID" value="NZ_AQPF01000046.1"/>
</dbReference>
<feature type="domain" description="YknX-like beta-barrel" evidence="8">
    <location>
        <begin position="288"/>
        <end position="375"/>
    </location>
</feature>
<dbReference type="PRINTS" id="PR01490">
    <property type="entry name" value="RTXTOXIND"/>
</dbReference>
<evidence type="ECO:0000259" key="8">
    <source>
        <dbReference type="Pfam" id="PF25990"/>
    </source>
</evidence>
<dbReference type="InterPro" id="IPR050739">
    <property type="entry name" value="MFP"/>
</dbReference>
<evidence type="ECO:0000256" key="3">
    <source>
        <dbReference type="ARBA" id="ARBA00022692"/>
    </source>
</evidence>
<protein>
    <submittedName>
        <fullName evidence="9">Secretion protein HlyD</fullName>
    </submittedName>
</protein>
<dbReference type="Gene3D" id="2.40.30.170">
    <property type="match status" value="1"/>
</dbReference>
<keyword evidence="5" id="KW-0472">Membrane</keyword>
<evidence type="ECO:0000256" key="2">
    <source>
        <dbReference type="ARBA" id="ARBA00009477"/>
    </source>
</evidence>
<keyword evidence="4" id="KW-1133">Transmembrane helix</keyword>
<dbReference type="EMBL" id="AQPF01000046">
    <property type="protein sequence ID" value="KAF0803754.1"/>
    <property type="molecule type" value="Genomic_DNA"/>
</dbReference>
<dbReference type="PANTHER" id="PTHR30386:SF26">
    <property type="entry name" value="TRANSPORT PROTEIN COMB"/>
    <property type="match status" value="1"/>
</dbReference>
<dbReference type="PANTHER" id="PTHR30386">
    <property type="entry name" value="MEMBRANE FUSION SUBUNIT OF EMRAB-TOLC MULTIDRUG EFFLUX PUMP"/>
    <property type="match status" value="1"/>
</dbReference>
<dbReference type="PROSITE" id="PS51257">
    <property type="entry name" value="PROKAR_LIPOPROTEIN"/>
    <property type="match status" value="1"/>
</dbReference>
<comment type="similarity">
    <text evidence="2">Belongs to the membrane fusion protein (MFP) (TC 8.A.1) family.</text>
</comment>
<evidence type="ECO:0000259" key="7">
    <source>
        <dbReference type="Pfam" id="PF25917"/>
    </source>
</evidence>
<evidence type="ECO:0000256" key="4">
    <source>
        <dbReference type="ARBA" id="ARBA00022989"/>
    </source>
</evidence>
<gene>
    <name evidence="9" type="ORF">A6D6_03600</name>
</gene>
<evidence type="ECO:0000313" key="9">
    <source>
        <dbReference type="EMBL" id="KAF0803754.1"/>
    </source>
</evidence>